<evidence type="ECO:0000313" key="2">
    <source>
        <dbReference type="Proteomes" id="UP000184268"/>
    </source>
</evidence>
<gene>
    <name evidence="1" type="ORF">SAMN02745129_2797</name>
</gene>
<keyword evidence="2" id="KW-1185">Reference proteome</keyword>
<dbReference type="GO" id="GO:0015473">
    <property type="term" value="F:fimbrial usher porin activity"/>
    <property type="evidence" value="ECO:0007669"/>
    <property type="project" value="InterPro"/>
</dbReference>
<dbReference type="PANTHER" id="PTHR30451:SF5">
    <property type="entry name" value="SLR0019 PROTEIN"/>
    <property type="match status" value="1"/>
</dbReference>
<sequence length="793" mass="87938">MRALAWTLLLASFLVRGQGFLMSFPVTRDGHELTYITAMTDGMTVMSVPAPFLAAELGPWLAPEVVAWLEGQGERQLTLKELAQQGIRLEFDPQTLDFKLALQMDANRMRTISLDRPEQVAEYSDAAAWLYQQHFNLSHQYQRRTDRNDTLLEWLGAVNVGGHRGLNLEWSGYLDKRDGESARFDRGPTRAFVDRPSWPMRFSAGDVTPYLGGHLPGIALGGVLVERNYGQLQPSRNISNGGTQEVELTETADVDIYVNDLRVTRLRLSPGRYRLDELPLASGSNEIRLEIQYQSGRRETLNYSQFFNSRLLRQGVDDFTLTAGWLSEFTDERGIDYEDAPLMAANYEYGLTEGLTLGANGLAAESGQILGLTAVTGGRWGNLGTRFSYGHYKDLDSEGGIASLDYSQRIWGSSAFGSPNFRVSYEWLDNFTSQPWEPDSQRRGERVFADYTALIGSDWDLNLSGSYGDFVDELTEKVGRARVSWNRWGLRLSFGVEHREDATYEDGDTRGFVALDWSGYYPQYSHRARVNYDSLNELGRVEIARESQSRVGEWEYELAAEQGNNLDRQSLRAGYVANRWRGEMNLARAGESGAPSNELASVRFSSTQAWSDGHFGWGQGGIGPKAVVHLHPSLEEADAVINGLAGEAPDAYATGWVGAAVTLSAPHRVNSLWLDVPEAPLGYDWGQGGYLLTPGTLTGHTIQVGSDASKTVIGTLLTPAGEPVSLRQGIASNGEREIRFFTNRGGRFVLEGVAPGDYLIQFATEPKLQGMLEVVDDGDMLIRLAPLRLEQGE</sequence>
<dbReference type="InterPro" id="IPR000015">
    <property type="entry name" value="Fimb_usher"/>
</dbReference>
<name>A0A1M5VII1_9GAMM</name>
<dbReference type="GO" id="GO:0009297">
    <property type="term" value="P:pilus assembly"/>
    <property type="evidence" value="ECO:0007669"/>
    <property type="project" value="InterPro"/>
</dbReference>
<dbReference type="Proteomes" id="UP000184268">
    <property type="component" value="Unassembled WGS sequence"/>
</dbReference>
<accession>A0A1M5VII1</accession>
<dbReference type="Gene3D" id="2.60.40.3110">
    <property type="match status" value="1"/>
</dbReference>
<reference evidence="2" key="1">
    <citation type="submission" date="2016-11" db="EMBL/GenBank/DDBJ databases">
        <authorList>
            <person name="Varghese N."/>
            <person name="Submissions S."/>
        </authorList>
    </citation>
    <scope>NUCLEOTIDE SEQUENCE [LARGE SCALE GENOMIC DNA]</scope>
    <source>
        <strain evidence="2">DSM 16917</strain>
    </source>
</reference>
<dbReference type="EMBL" id="FQXG01000004">
    <property type="protein sequence ID" value="SHH75031.1"/>
    <property type="molecule type" value="Genomic_DNA"/>
</dbReference>
<organism evidence="1 2">
    <name type="scientific">Ferrimonas marina</name>
    <dbReference type="NCBI Taxonomy" id="299255"/>
    <lineage>
        <taxon>Bacteria</taxon>
        <taxon>Pseudomonadati</taxon>
        <taxon>Pseudomonadota</taxon>
        <taxon>Gammaproteobacteria</taxon>
        <taxon>Alteromonadales</taxon>
        <taxon>Ferrimonadaceae</taxon>
        <taxon>Ferrimonas</taxon>
    </lineage>
</organism>
<evidence type="ECO:0000313" key="1">
    <source>
        <dbReference type="EMBL" id="SHH75031.1"/>
    </source>
</evidence>
<dbReference type="AlphaFoldDB" id="A0A1M5VII1"/>
<dbReference type="GO" id="GO:0009279">
    <property type="term" value="C:cell outer membrane"/>
    <property type="evidence" value="ECO:0007669"/>
    <property type="project" value="TreeGrafter"/>
</dbReference>
<dbReference type="STRING" id="299255.SAMN02745129_2797"/>
<protein>
    <submittedName>
        <fullName evidence="1">Outer membrane usher protein</fullName>
    </submittedName>
</protein>
<dbReference type="PANTHER" id="PTHR30451">
    <property type="entry name" value="OUTER MEMBRANE USHER PROTEIN"/>
    <property type="match status" value="1"/>
</dbReference>
<dbReference type="Pfam" id="PF00577">
    <property type="entry name" value="Usher"/>
    <property type="match status" value="1"/>
</dbReference>
<proteinExistence type="predicted"/>